<dbReference type="EMBL" id="KI394805">
    <property type="protein sequence ID" value="ERN00799.1"/>
    <property type="molecule type" value="Genomic_DNA"/>
</dbReference>
<dbReference type="AlphaFoldDB" id="W1NZL8"/>
<name>W1NZL8_AMBTC</name>
<dbReference type="InterPro" id="IPR025704">
    <property type="entry name" value="E3_Ub_ligase_UBR4_C"/>
</dbReference>
<dbReference type="PANTHER" id="PTHR21725">
    <property type="entry name" value="E3 UBIQUITIN-PROTEIN LIGASE UBR4"/>
    <property type="match status" value="1"/>
</dbReference>
<sequence>MNWPMAKPPTRTIPLISLKFKALLNRCALSKLGALGLLLETARCAFFVDVVEPAEGMLLIVESLTMEANESDIGISEIVLAASNDGTSSGAGEQARRVLFIFLEQLSHPSGLKKSAKQRNNEMVARISNIWGTSCHGSADTTL</sequence>
<dbReference type="HOGENOM" id="CLU_1808825_0_0_1"/>
<organism evidence="2 3">
    <name type="scientific">Amborella trichopoda</name>
    <dbReference type="NCBI Taxonomy" id="13333"/>
    <lineage>
        <taxon>Eukaryota</taxon>
        <taxon>Viridiplantae</taxon>
        <taxon>Streptophyta</taxon>
        <taxon>Embryophyta</taxon>
        <taxon>Tracheophyta</taxon>
        <taxon>Spermatophyta</taxon>
        <taxon>Magnoliopsida</taxon>
        <taxon>Amborellales</taxon>
        <taxon>Amborellaceae</taxon>
        <taxon>Amborella</taxon>
    </lineage>
</organism>
<dbReference type="PANTHER" id="PTHR21725:SF1">
    <property type="entry name" value="E3 UBIQUITIN-PROTEIN LIGASE UBR4"/>
    <property type="match status" value="1"/>
</dbReference>
<evidence type="ECO:0000313" key="2">
    <source>
        <dbReference type="EMBL" id="ERN00799.1"/>
    </source>
</evidence>
<dbReference type="eggNOG" id="KOG1776">
    <property type="taxonomic scope" value="Eukaryota"/>
</dbReference>
<proteinExistence type="predicted"/>
<evidence type="ECO:0000259" key="1">
    <source>
        <dbReference type="Pfam" id="PF13764"/>
    </source>
</evidence>
<gene>
    <name evidence="2" type="ORF">AMTR_s00103p00012590</name>
</gene>
<dbReference type="Gramene" id="ERN00799">
    <property type="protein sequence ID" value="ERN00799"/>
    <property type="gene ID" value="AMTR_s00103p00012590"/>
</dbReference>
<dbReference type="InterPro" id="IPR045189">
    <property type="entry name" value="UBR4-like"/>
</dbReference>
<feature type="domain" description="E3 ubiquitin ligase UBR4 C-terminal" evidence="1">
    <location>
        <begin position="15"/>
        <end position="127"/>
    </location>
</feature>
<reference evidence="3" key="1">
    <citation type="journal article" date="2013" name="Science">
        <title>The Amborella genome and the evolution of flowering plants.</title>
        <authorList>
            <consortium name="Amborella Genome Project"/>
        </authorList>
    </citation>
    <scope>NUCLEOTIDE SEQUENCE [LARGE SCALE GENOMIC DNA]</scope>
</reference>
<evidence type="ECO:0000313" key="3">
    <source>
        <dbReference type="Proteomes" id="UP000017836"/>
    </source>
</evidence>
<accession>W1NZL8</accession>
<keyword evidence="3" id="KW-1185">Reference proteome</keyword>
<dbReference type="Proteomes" id="UP000017836">
    <property type="component" value="Unassembled WGS sequence"/>
</dbReference>
<dbReference type="Pfam" id="PF13764">
    <property type="entry name" value="E3_UbLigase_R4"/>
    <property type="match status" value="1"/>
</dbReference>
<protein>
    <recommendedName>
        <fullName evidence="1">E3 ubiquitin ligase UBR4 C-terminal domain-containing protein</fullName>
    </recommendedName>
</protein>
<dbReference type="STRING" id="13333.W1NZL8"/>